<evidence type="ECO:0000256" key="1">
    <source>
        <dbReference type="SAM" id="MobiDB-lite"/>
    </source>
</evidence>
<dbReference type="GO" id="GO:0045893">
    <property type="term" value="P:positive regulation of DNA-templated transcription"/>
    <property type="evidence" value="ECO:0007669"/>
    <property type="project" value="UniProtKB-ARBA"/>
</dbReference>
<feature type="region of interest" description="Disordered" evidence="1">
    <location>
        <begin position="1"/>
        <end position="128"/>
    </location>
</feature>
<protein>
    <recommendedName>
        <fullName evidence="2">IRF tryptophan pentad repeat domain-containing protein</fullName>
    </recommendedName>
</protein>
<evidence type="ECO:0000313" key="3">
    <source>
        <dbReference type="EMBL" id="DBA17297.1"/>
    </source>
</evidence>
<dbReference type="Gene3D" id="2.60.200.10">
    <property type="match status" value="1"/>
</dbReference>
<dbReference type="Pfam" id="PF10401">
    <property type="entry name" value="IRF-3"/>
    <property type="match status" value="1"/>
</dbReference>
<dbReference type="GO" id="GO:0000978">
    <property type="term" value="F:RNA polymerase II cis-regulatory region sequence-specific DNA binding"/>
    <property type="evidence" value="ECO:0007669"/>
    <property type="project" value="TreeGrafter"/>
</dbReference>
<dbReference type="InterPro" id="IPR036388">
    <property type="entry name" value="WH-like_DNA-bd_sf"/>
</dbReference>
<feature type="domain" description="IRF tryptophan pentad repeat" evidence="2">
    <location>
        <begin position="146"/>
        <end position="245"/>
    </location>
</feature>
<dbReference type="SUPFAM" id="SSF46785">
    <property type="entry name" value="Winged helix' DNA-binding domain"/>
    <property type="match status" value="1"/>
</dbReference>
<dbReference type="PANTHER" id="PTHR11949">
    <property type="entry name" value="INTERFERON REGULATORY FACTOR"/>
    <property type="match status" value="1"/>
</dbReference>
<dbReference type="SMART" id="SM00348">
    <property type="entry name" value="IRF"/>
    <property type="match status" value="1"/>
</dbReference>
<dbReference type="InterPro" id="IPR001346">
    <property type="entry name" value="Interferon_reg_fact_DNA-bd_dom"/>
</dbReference>
<gene>
    <name evidence="3" type="ORF">GDO54_002765</name>
</gene>
<accession>A0AAV2ZYX7</accession>
<dbReference type="Gene3D" id="1.10.10.10">
    <property type="entry name" value="Winged helix-like DNA-binding domain superfamily/Winged helix DNA-binding domain"/>
    <property type="match status" value="1"/>
</dbReference>
<dbReference type="SUPFAM" id="SSF49879">
    <property type="entry name" value="SMAD/FHA domain"/>
    <property type="match status" value="1"/>
</dbReference>
<evidence type="ECO:0000259" key="2">
    <source>
        <dbReference type="PROSITE" id="PS51507"/>
    </source>
</evidence>
<sequence length="614" mass="68565">MGTDTTTTTSTGTGTTTSKSPATGTTATSTKDTGTTPTPGTGTAKTQAITGTGITTTKTPHTGTTTPSTGTSKSIPIGTGTTTRTTNTQTGITTTGTGTPGAAITGISNTPAPRTDTSETTRPVAGITTTPKKYNSYHYWGRTHNRELFGPWLLRQITSNQYEGVYWLDDRRTLFRLPWKHLNIRNAWAIQSGRYNPLCEDLPTYKTNFRCALRAVLYENRRMFSEFNDFSSDPHDPHKIYRFHGAHDDSAVVNPSTVSQSGTEDENFHNEIEHDKDYRLKISPIEERTTPFREKQESIQSRFAGSPSYTNEGVSTPALESFNKPGQINSPTMNATLPSKEYVPIFFFPAIPFTILIPDSPMYDLYANGHIGNIPTANQVYQQESACSHLQPAEPVTDLVEHLFEGQSCHYVFHQEGKVPKLTSWEVTVSYRGKEVLKKTVSTKFYINYTGHVPPTEAADIVTFPSTSDTLVDQLHISYTDKILNSVGNGLELDVSPHDCKLYATRMGNSRVYWSMSESLENKKNVSQAKKLDRYVSTEIFDFNHFMQELADYKCHQRASPDYTIYLSFGQILFEPIKKTLVLVKAAFKTAETRFYEFGYLENTKIINNGYGYE</sequence>
<reference evidence="3" key="1">
    <citation type="thesis" date="2020" institute="ProQuest LLC" country="789 East Eisenhower Parkway, Ann Arbor, MI, USA">
        <title>Comparative Genomics and Chromosome Evolution.</title>
        <authorList>
            <person name="Mudd A.B."/>
        </authorList>
    </citation>
    <scope>NUCLEOTIDE SEQUENCE</scope>
    <source>
        <strain evidence="3">1538</strain>
        <tissue evidence="3">Blood</tissue>
    </source>
</reference>
<dbReference type="GO" id="GO:0000981">
    <property type="term" value="F:DNA-binding transcription factor activity, RNA polymerase II-specific"/>
    <property type="evidence" value="ECO:0007669"/>
    <property type="project" value="TreeGrafter"/>
</dbReference>
<dbReference type="Proteomes" id="UP001181693">
    <property type="component" value="Unassembled WGS sequence"/>
</dbReference>
<dbReference type="PANTHER" id="PTHR11949:SF2">
    <property type="entry name" value="INTERFERON REGULATORY FACTOR 7"/>
    <property type="match status" value="1"/>
</dbReference>
<dbReference type="CDD" id="cd00103">
    <property type="entry name" value="IRF"/>
    <property type="match status" value="1"/>
</dbReference>
<dbReference type="InterPro" id="IPR019471">
    <property type="entry name" value="Interferon_reg_factor-3"/>
</dbReference>
<name>A0AAV2ZYX7_PYXAD</name>
<dbReference type="EMBL" id="DYDO01000010">
    <property type="protein sequence ID" value="DBA17297.1"/>
    <property type="molecule type" value="Genomic_DNA"/>
</dbReference>
<comment type="caution">
    <text evidence="3">The sequence shown here is derived from an EMBL/GenBank/DDBJ whole genome shotgun (WGS) entry which is preliminary data.</text>
</comment>
<dbReference type="InterPro" id="IPR017855">
    <property type="entry name" value="SMAD-like_dom_sf"/>
</dbReference>
<dbReference type="PROSITE" id="PS51507">
    <property type="entry name" value="IRF_2"/>
    <property type="match status" value="1"/>
</dbReference>
<dbReference type="InterPro" id="IPR008984">
    <property type="entry name" value="SMAD_FHA_dom_sf"/>
</dbReference>
<dbReference type="GO" id="GO:0005634">
    <property type="term" value="C:nucleus"/>
    <property type="evidence" value="ECO:0007669"/>
    <property type="project" value="TreeGrafter"/>
</dbReference>
<organism evidence="3 4">
    <name type="scientific">Pyxicephalus adspersus</name>
    <name type="common">African bullfrog</name>
    <dbReference type="NCBI Taxonomy" id="30357"/>
    <lineage>
        <taxon>Eukaryota</taxon>
        <taxon>Metazoa</taxon>
        <taxon>Chordata</taxon>
        <taxon>Craniata</taxon>
        <taxon>Vertebrata</taxon>
        <taxon>Euteleostomi</taxon>
        <taxon>Amphibia</taxon>
        <taxon>Batrachia</taxon>
        <taxon>Anura</taxon>
        <taxon>Neobatrachia</taxon>
        <taxon>Ranoidea</taxon>
        <taxon>Pyxicephalidae</taxon>
        <taxon>Pyxicephalinae</taxon>
        <taxon>Pyxicephalus</taxon>
    </lineage>
</organism>
<feature type="compositionally biased region" description="Low complexity" evidence="1">
    <location>
        <begin position="1"/>
        <end position="107"/>
    </location>
</feature>
<dbReference type="InterPro" id="IPR036390">
    <property type="entry name" value="WH_DNA-bd_sf"/>
</dbReference>
<dbReference type="AlphaFoldDB" id="A0AAV2ZYX7"/>
<evidence type="ECO:0000313" key="4">
    <source>
        <dbReference type="Proteomes" id="UP001181693"/>
    </source>
</evidence>
<proteinExistence type="predicted"/>
<dbReference type="GO" id="GO:0002376">
    <property type="term" value="P:immune system process"/>
    <property type="evidence" value="ECO:0007669"/>
    <property type="project" value="TreeGrafter"/>
</dbReference>
<dbReference type="SMART" id="SM01243">
    <property type="entry name" value="IRF-3"/>
    <property type="match status" value="1"/>
</dbReference>
<dbReference type="Pfam" id="PF00605">
    <property type="entry name" value="IRF"/>
    <property type="match status" value="1"/>
</dbReference>
<keyword evidence="4" id="KW-1185">Reference proteome</keyword>